<feature type="chain" id="PRO_5037703862" evidence="5">
    <location>
        <begin position="21"/>
        <end position="1117"/>
    </location>
</feature>
<keyword evidence="1 4" id="KW-0349">Heme</keyword>
<dbReference type="GO" id="GO:0020037">
    <property type="term" value="F:heme binding"/>
    <property type="evidence" value="ECO:0007669"/>
    <property type="project" value="InterPro"/>
</dbReference>
<evidence type="ECO:0000259" key="6">
    <source>
        <dbReference type="PROSITE" id="PS51007"/>
    </source>
</evidence>
<dbReference type="InterPro" id="IPR011041">
    <property type="entry name" value="Quinoprot_gluc/sorb_DH_b-prop"/>
</dbReference>
<dbReference type="NCBIfam" id="TIGR02603">
    <property type="entry name" value="CxxCH_TIGR02603"/>
    <property type="match status" value="1"/>
</dbReference>
<keyword evidence="2 4" id="KW-0479">Metal-binding</keyword>
<dbReference type="SMART" id="SM00567">
    <property type="entry name" value="EZ_HEAT"/>
    <property type="match status" value="2"/>
</dbReference>
<dbReference type="RefSeq" id="WP_200357784.1">
    <property type="nucleotide sequence ID" value="NZ_JAENIL010000051.1"/>
</dbReference>
<gene>
    <name evidence="7" type="ORF">JIN87_21985</name>
</gene>
<dbReference type="Pfam" id="PF13646">
    <property type="entry name" value="HEAT_2"/>
    <property type="match status" value="1"/>
</dbReference>
<evidence type="ECO:0000256" key="3">
    <source>
        <dbReference type="ARBA" id="ARBA00023004"/>
    </source>
</evidence>
<keyword evidence="3 4" id="KW-0408">Iron</keyword>
<evidence type="ECO:0000256" key="4">
    <source>
        <dbReference type="PROSITE-ProRule" id="PRU00433"/>
    </source>
</evidence>
<feature type="domain" description="Cytochrome c" evidence="6">
    <location>
        <begin position="970"/>
        <end position="1107"/>
    </location>
</feature>
<dbReference type="InterPro" id="IPR055557">
    <property type="entry name" value="DUF7133"/>
</dbReference>
<dbReference type="NCBIfam" id="TIGR02604">
    <property type="entry name" value="Piru_Ver_Nterm"/>
    <property type="match status" value="1"/>
</dbReference>
<keyword evidence="8" id="KW-1185">Reference proteome</keyword>
<dbReference type="InterPro" id="IPR011042">
    <property type="entry name" value="6-blade_b-propeller_TolB-like"/>
</dbReference>
<dbReference type="SUPFAM" id="SSF48371">
    <property type="entry name" value="ARM repeat"/>
    <property type="match status" value="2"/>
</dbReference>
<dbReference type="GO" id="GO:0009055">
    <property type="term" value="F:electron transfer activity"/>
    <property type="evidence" value="ECO:0007669"/>
    <property type="project" value="InterPro"/>
</dbReference>
<evidence type="ECO:0000256" key="1">
    <source>
        <dbReference type="ARBA" id="ARBA00022617"/>
    </source>
</evidence>
<dbReference type="PROSITE" id="PS51007">
    <property type="entry name" value="CYTC"/>
    <property type="match status" value="1"/>
</dbReference>
<protein>
    <submittedName>
        <fullName evidence="7">HEAT repeat domain-containing protein</fullName>
    </submittedName>
</protein>
<dbReference type="InterPro" id="IPR016024">
    <property type="entry name" value="ARM-type_fold"/>
</dbReference>
<proteinExistence type="predicted"/>
<dbReference type="InterPro" id="IPR004155">
    <property type="entry name" value="PBS_lyase_HEAT"/>
</dbReference>
<dbReference type="EMBL" id="JAENIL010000051">
    <property type="protein sequence ID" value="MBK1879571.1"/>
    <property type="molecule type" value="Genomic_DNA"/>
</dbReference>
<name>A0A934S2R0_9BACT</name>
<dbReference type="InterPro" id="IPR011989">
    <property type="entry name" value="ARM-like"/>
</dbReference>
<sequence>MKIAVASLCLTASLASLSHAAKMRLDPNVDRLPEPVLSEATSETQLAVQQLKLPAGIEATLWAAEPMLANPVAFAFDEQGRAYVSETHRYGSSVLDIRGYMAMMEEDMSWRTIEDRAQGIKELFGEQAADFEIEGEVVRLLEDRNNDGTADFTAVYADGFNSALDGVASGVLARKGEVWFTNIPSLWKFEGVDQQGAAKSRNELLRGFGVHFGYTGHDFHGLAIGPDGKLYFSIGDRGASVPTQEGERIDYPDTGAVFRSNLDGSELEVVHTGLRNPQELAFDELGNLFTGDNDCDNGDFERLVQIAEGGDSGWRIGHQQAPLGNAGVWMSEGWWKTEFEGRAKFALPPISYIDDGPSGIAYYPGTGLSPEYQGHLFITHFKGSIASSGITTYTLKQKGAGFELGEKKDFLGGILPTDVAFAPDGKFYVLDWVNGWPKSNKGRIYALSHEETQQSQLVKETQSLIAQGMENRSDSELGNLLGHPNWNVRLEAQLELAARGASSIETFTTIAQDQTAELYPRLHATWGLGIIAGGDSAKASQAILKLLQSSNSEVRAQATKIAGDHKLSGSYEPVLANLTHSNARVRYFAAQSLGKLANPAAATALLEAARENDSQDAYLEHAIVMGLAGSQNTAVLEKAITDDSKAVRFATLLAYRKLGDATIARFLKDSDKEIVFEAARAINDAPIEAAYPALAEAIDSPFADDPILAFRAINAHFRLGEKANAEALAKFATTENAPEANRLEALKQIATWANPLQRDRLIGTYRPLPNRDAQVAGDALVSVSKKALATKNGNVLAEYLSALNSLSVSDLADELYALATDESQHGPARVAAFESLVRNHDHRIDKLLLVASKSSSSELRLATLPVVTERNPDQALVTLDLMTKGSVEEQRVAYTTLANSKQTFASRLLVDSLNRLIAGKVPYAAQLELLEATENHPDDAIQRAFQSYQAAIAADPDPIAAHRYALEGGSSDPGGRRAFFDNKAMACVRCHIVYGPGDAAGPNLADLAFRLDRREMLESIVAPNAAIAEGFNNVILTLKDNTSLAGIVASETDTDLTLKLVTGETKSVSKSQIANQTAMPSSMPNIFGTLLSRHEIRDLVEFLSRQTWQPTDRAKHE</sequence>
<dbReference type="Proteomes" id="UP000617628">
    <property type="component" value="Unassembled WGS sequence"/>
</dbReference>
<evidence type="ECO:0000313" key="8">
    <source>
        <dbReference type="Proteomes" id="UP000617628"/>
    </source>
</evidence>
<comment type="caution">
    <text evidence="7">The sequence shown here is derived from an EMBL/GenBank/DDBJ whole genome shotgun (WGS) entry which is preliminary data.</text>
</comment>
<organism evidence="7 8">
    <name type="scientific">Pelagicoccus mobilis</name>
    <dbReference type="NCBI Taxonomy" id="415221"/>
    <lineage>
        <taxon>Bacteria</taxon>
        <taxon>Pseudomonadati</taxon>
        <taxon>Verrucomicrobiota</taxon>
        <taxon>Opitutia</taxon>
        <taxon>Puniceicoccales</taxon>
        <taxon>Pelagicoccaceae</taxon>
        <taxon>Pelagicoccus</taxon>
    </lineage>
</organism>
<dbReference type="Gene3D" id="2.120.10.30">
    <property type="entry name" value="TolB, C-terminal domain"/>
    <property type="match status" value="1"/>
</dbReference>
<dbReference type="InterPro" id="IPR009056">
    <property type="entry name" value="Cyt_c-like_dom"/>
</dbReference>
<evidence type="ECO:0000313" key="7">
    <source>
        <dbReference type="EMBL" id="MBK1879571.1"/>
    </source>
</evidence>
<dbReference type="Gene3D" id="1.25.10.10">
    <property type="entry name" value="Leucine-rich Repeat Variant"/>
    <property type="match status" value="2"/>
</dbReference>
<dbReference type="InterPro" id="IPR013428">
    <property type="entry name" value="Membrane-bound_put_N"/>
</dbReference>
<keyword evidence="5" id="KW-0732">Signal</keyword>
<feature type="signal peptide" evidence="5">
    <location>
        <begin position="1"/>
        <end position="20"/>
    </location>
</feature>
<dbReference type="SUPFAM" id="SSF50952">
    <property type="entry name" value="Soluble quinoprotein glucose dehydrogenase"/>
    <property type="match status" value="1"/>
</dbReference>
<dbReference type="Pfam" id="PF23500">
    <property type="entry name" value="DUF7133"/>
    <property type="match status" value="1"/>
</dbReference>
<dbReference type="PANTHER" id="PTHR33546">
    <property type="entry name" value="LARGE, MULTIFUNCTIONAL SECRETED PROTEIN-RELATED"/>
    <property type="match status" value="1"/>
</dbReference>
<accession>A0A934S2R0</accession>
<dbReference type="InterPro" id="IPR036909">
    <property type="entry name" value="Cyt_c-like_dom_sf"/>
</dbReference>
<dbReference type="GO" id="GO:0046872">
    <property type="term" value="F:metal ion binding"/>
    <property type="evidence" value="ECO:0007669"/>
    <property type="project" value="UniProtKB-KW"/>
</dbReference>
<evidence type="ECO:0000256" key="2">
    <source>
        <dbReference type="ARBA" id="ARBA00022723"/>
    </source>
</evidence>
<evidence type="ECO:0000256" key="5">
    <source>
        <dbReference type="SAM" id="SignalP"/>
    </source>
</evidence>
<reference evidence="7" key="1">
    <citation type="submission" date="2021-01" db="EMBL/GenBank/DDBJ databases">
        <title>Modified the classification status of verrucomicrobia.</title>
        <authorList>
            <person name="Feng X."/>
        </authorList>
    </citation>
    <scope>NUCLEOTIDE SEQUENCE</scope>
    <source>
        <strain evidence="7">KCTC 13126</strain>
    </source>
</reference>
<dbReference type="PANTHER" id="PTHR33546:SF1">
    <property type="entry name" value="LARGE, MULTIFUNCTIONAL SECRETED PROTEIN"/>
    <property type="match status" value="1"/>
</dbReference>
<dbReference type="Gene3D" id="1.10.760.10">
    <property type="entry name" value="Cytochrome c-like domain"/>
    <property type="match status" value="1"/>
</dbReference>
<dbReference type="AlphaFoldDB" id="A0A934S2R0"/>
<dbReference type="SUPFAM" id="SSF46626">
    <property type="entry name" value="Cytochrome c"/>
    <property type="match status" value="1"/>
</dbReference>
<dbReference type="InterPro" id="IPR013427">
    <property type="entry name" value="Haem-bd_dom_put"/>
</dbReference>